<keyword evidence="3" id="KW-1185">Reference proteome</keyword>
<sequence>MSRVQTVLDRYADGTPYERLAAAFLDLERWTGDDPVLLLAEAAASTTGQHYFTGVKPTVERFRETFVDSGRVTTFSELAALQLEDDALVETVGAERKRHVLLEGARVFADRPAGDDLEALQSWASEADYYRYEEDPIGGISGVGPATFQYLRMLAGVDTAKPDPAVTSFVETIGDEIDSPYLDASDPRRAVASCEWLAIVSSYRTIEIDQLAWWTSADADEREAALASQ</sequence>
<name>A0AAP2YZA2_9EURY</name>
<evidence type="ECO:0000313" key="3">
    <source>
        <dbReference type="Proteomes" id="UP001320972"/>
    </source>
</evidence>
<reference evidence="1 3" key="1">
    <citation type="submission" date="2022-09" db="EMBL/GenBank/DDBJ databases">
        <title>Enrichment on poylsaccharides allowed isolation of novel metabolic and taxonomic groups of Haloarchaea.</title>
        <authorList>
            <person name="Sorokin D.Y."/>
            <person name="Elcheninov A.G."/>
            <person name="Khizhniak T.V."/>
            <person name="Kolganova T.V."/>
            <person name="Kublanov I.V."/>
        </authorList>
    </citation>
    <scope>NUCLEOTIDE SEQUENCE</scope>
    <source>
        <strain evidence="2 3">AArc-m2/3/4</strain>
        <strain evidence="1">AArc-xg1-1</strain>
    </source>
</reference>
<gene>
    <name evidence="2" type="ORF">OB955_20860</name>
    <name evidence="1" type="ORF">OB960_10890</name>
</gene>
<dbReference type="EMBL" id="JAOPKB010000016">
    <property type="protein sequence ID" value="MCU4975155.1"/>
    <property type="molecule type" value="Genomic_DNA"/>
</dbReference>
<proteinExistence type="predicted"/>
<evidence type="ECO:0000313" key="2">
    <source>
        <dbReference type="EMBL" id="MCU4975155.1"/>
    </source>
</evidence>
<accession>A0AAP2YZA2</accession>
<evidence type="ECO:0000313" key="1">
    <source>
        <dbReference type="EMBL" id="MCU4741902.1"/>
    </source>
</evidence>
<dbReference type="EMBL" id="JAOPKA010000005">
    <property type="protein sequence ID" value="MCU4741902.1"/>
    <property type="molecule type" value="Genomic_DNA"/>
</dbReference>
<comment type="caution">
    <text evidence="1">The sequence shown here is derived from an EMBL/GenBank/DDBJ whole genome shotgun (WGS) entry which is preliminary data.</text>
</comment>
<dbReference type="AlphaFoldDB" id="A0AAP2YZA2"/>
<evidence type="ECO:0000313" key="4">
    <source>
        <dbReference type="Proteomes" id="UP001321018"/>
    </source>
</evidence>
<organism evidence="1 4">
    <name type="scientific">Natronoglomus mannanivorans</name>
    <dbReference type="NCBI Taxonomy" id="2979990"/>
    <lineage>
        <taxon>Archaea</taxon>
        <taxon>Methanobacteriati</taxon>
        <taxon>Methanobacteriota</taxon>
        <taxon>Stenosarchaea group</taxon>
        <taxon>Halobacteria</taxon>
        <taxon>Halobacteriales</taxon>
        <taxon>Natrialbaceae</taxon>
        <taxon>Natronoglomus</taxon>
    </lineage>
</organism>
<dbReference type="Proteomes" id="UP001321018">
    <property type="component" value="Unassembled WGS sequence"/>
</dbReference>
<protein>
    <submittedName>
        <fullName evidence="1">Uncharacterized protein</fullName>
    </submittedName>
</protein>
<dbReference type="RefSeq" id="WP_338003729.1">
    <property type="nucleotide sequence ID" value="NZ_JAOPKA010000005.1"/>
</dbReference>
<dbReference type="Proteomes" id="UP001320972">
    <property type="component" value="Unassembled WGS sequence"/>
</dbReference>